<dbReference type="AlphaFoldDB" id="A0A6P6RSS0"/>
<dbReference type="RefSeq" id="XP_026190871.1">
    <property type="nucleotide sequence ID" value="XM_026335086.1"/>
</dbReference>
<dbReference type="InterPro" id="IPR049630">
    <property type="entry name" value="DYDC-like_DD"/>
</dbReference>
<dbReference type="GeneID" id="34620859"/>
<reference evidence="4" key="1">
    <citation type="submission" date="2025-08" db="UniProtKB">
        <authorList>
            <consortium name="RefSeq"/>
        </authorList>
    </citation>
    <scope>IDENTIFICATION</scope>
</reference>
<dbReference type="CDD" id="cd22966">
    <property type="entry name" value="DD_DYDC-like"/>
    <property type="match status" value="1"/>
</dbReference>
<evidence type="ECO:0000256" key="1">
    <source>
        <dbReference type="SAM" id="Coils"/>
    </source>
</evidence>
<evidence type="ECO:0000313" key="3">
    <source>
        <dbReference type="Proteomes" id="UP000515125"/>
    </source>
</evidence>
<evidence type="ECO:0000256" key="2">
    <source>
        <dbReference type="SAM" id="MobiDB-lite"/>
    </source>
</evidence>
<dbReference type="Gene3D" id="1.20.890.10">
    <property type="entry name" value="cAMP-dependent protein kinase regulatory subunit, dimerization-anchoring domain"/>
    <property type="match status" value="1"/>
</dbReference>
<protein>
    <submittedName>
        <fullName evidence="4">Uncharacterized protein LOC34620859</fullName>
    </submittedName>
</protein>
<proteinExistence type="predicted"/>
<organism evidence="3 4">
    <name type="scientific">Cyclospora cayetanensis</name>
    <dbReference type="NCBI Taxonomy" id="88456"/>
    <lineage>
        <taxon>Eukaryota</taxon>
        <taxon>Sar</taxon>
        <taxon>Alveolata</taxon>
        <taxon>Apicomplexa</taxon>
        <taxon>Conoidasida</taxon>
        <taxon>Coccidia</taxon>
        <taxon>Eucoccidiorida</taxon>
        <taxon>Eimeriorina</taxon>
        <taxon>Eimeriidae</taxon>
        <taxon>Cyclospora</taxon>
    </lineage>
</organism>
<keyword evidence="1" id="KW-0175">Coiled coil</keyword>
<keyword evidence="3" id="KW-1185">Reference proteome</keyword>
<gene>
    <name evidence="4" type="primary">LOC34620859</name>
</gene>
<sequence length="670" mass="74359">MSTIGLAANSSNEGLEATPEALAEYLQESVAKALIEGLAATIKSQPDDPPLFLSRWLLRYVEEHASYKAPLDGALTVVTPVATSACTNVDTRGLTASDNVAFEAIRATEWVDEKTVTDILDHLRETIGATGVYLAKYEEQVAFKEGVTVPALRYVAADRTHTFMLNHCLPEEEGATWELLSQGELEKGIEEGAKSPKEDSEDDLEERDVKRFLPDGLAKGDCIADNQGSPDIRKKVLFVEEVLDNPRIRYFGLTRPGAYIAVLVELSEVANAESLMALCEWMKQRRAREQMIVRALRMQTEGTTEPSPVHLRKDQCICYTGGSDSDYSDLLEERAPTDAEEEAGAMTEAPEPLPPVELHTTTAKYILCADSLGDQGVFGHRSVCCVETYAEELAKAIIRTQREALERQATEKIDSIDYQDFNLELTKLHQNYSEKLQALQEERQAEELQKLEEENANETRGLNRLKEVLEVAKDNKAGACSMELQQNDMDKDASAMDQNNFLPMGLEESEGEEKHDDESPDIHPISKEYVLEAASALAALDCFKQEVLAPLKLRLLLRRHYIAESSSLVSAAAACALLLGHDAKTLKDALSEGDSRWSWDCLRRLFTSDFANAMLAFDPKAPRHYTESESSLQFITKLLDSQTGSEDGHLESPVVNLLYSWATVRGNDSN</sequence>
<feature type="region of interest" description="Disordered" evidence="2">
    <location>
        <begin position="334"/>
        <end position="355"/>
    </location>
</feature>
<dbReference type="Pfam" id="PF05186">
    <property type="entry name" value="Dpy-30"/>
    <property type="match status" value="1"/>
</dbReference>
<accession>A0A6P6RSS0</accession>
<evidence type="ECO:0000313" key="4">
    <source>
        <dbReference type="RefSeq" id="XP_026190871.1"/>
    </source>
</evidence>
<dbReference type="Proteomes" id="UP000515125">
    <property type="component" value="Unplaced"/>
</dbReference>
<dbReference type="OrthoDB" id="432281at2759"/>
<feature type="coiled-coil region" evidence="1">
    <location>
        <begin position="422"/>
        <end position="468"/>
    </location>
</feature>
<name>A0A6P6RSS0_9EIME</name>
<dbReference type="InterPro" id="IPR007858">
    <property type="entry name" value="Dpy-30_motif"/>
</dbReference>